<name>A0A091FX63_CORBR</name>
<dbReference type="EMBL" id="KK719753">
    <property type="protein sequence ID" value="KFO65970.1"/>
    <property type="molecule type" value="Genomic_DNA"/>
</dbReference>
<protein>
    <submittedName>
        <fullName evidence="1">Uncharacterized protein</fullName>
    </submittedName>
</protein>
<sequence length="88" mass="9329">KLIPKPSHCSHEYPTLLTLQATRHTPHLPENQKETTPAGLHRQVAPVPPGARCWAGHSLGSVWAPGGARGELCPWAGQAQSTQQAGPA</sequence>
<dbReference type="AlphaFoldDB" id="A0A091FX63"/>
<organism evidence="1 2">
    <name type="scientific">Corvus brachyrhynchos</name>
    <name type="common">American crow</name>
    <dbReference type="NCBI Taxonomy" id="85066"/>
    <lineage>
        <taxon>Eukaryota</taxon>
        <taxon>Metazoa</taxon>
        <taxon>Chordata</taxon>
        <taxon>Craniata</taxon>
        <taxon>Vertebrata</taxon>
        <taxon>Euteleostomi</taxon>
        <taxon>Archelosauria</taxon>
        <taxon>Archosauria</taxon>
        <taxon>Dinosauria</taxon>
        <taxon>Saurischia</taxon>
        <taxon>Theropoda</taxon>
        <taxon>Coelurosauria</taxon>
        <taxon>Aves</taxon>
        <taxon>Neognathae</taxon>
        <taxon>Neoaves</taxon>
        <taxon>Telluraves</taxon>
        <taxon>Australaves</taxon>
        <taxon>Passeriformes</taxon>
        <taxon>Corvoidea</taxon>
        <taxon>Corvidae</taxon>
        <taxon>Corvus</taxon>
    </lineage>
</organism>
<feature type="non-terminal residue" evidence="1">
    <location>
        <position position="88"/>
    </location>
</feature>
<reference evidence="1 2" key="1">
    <citation type="submission" date="2014-04" db="EMBL/GenBank/DDBJ databases">
        <title>Genome evolution of avian class.</title>
        <authorList>
            <person name="Zhang G."/>
            <person name="Li C."/>
        </authorList>
    </citation>
    <scope>NUCLEOTIDE SEQUENCE [LARGE SCALE GENOMIC DNA]</scope>
    <source>
        <strain evidence="1">BGI_N302</strain>
    </source>
</reference>
<evidence type="ECO:0000313" key="1">
    <source>
        <dbReference type="EMBL" id="KFO65970.1"/>
    </source>
</evidence>
<feature type="non-terminal residue" evidence="1">
    <location>
        <position position="1"/>
    </location>
</feature>
<proteinExistence type="predicted"/>
<gene>
    <name evidence="1" type="ORF">N302_07367</name>
</gene>
<dbReference type="Proteomes" id="UP000052976">
    <property type="component" value="Unassembled WGS sequence"/>
</dbReference>
<keyword evidence="2" id="KW-1185">Reference proteome</keyword>
<accession>A0A091FX63</accession>
<evidence type="ECO:0000313" key="2">
    <source>
        <dbReference type="Proteomes" id="UP000052976"/>
    </source>
</evidence>